<dbReference type="SUPFAM" id="SSF46785">
    <property type="entry name" value="Winged helix' DNA-binding domain"/>
    <property type="match status" value="1"/>
</dbReference>
<dbReference type="PANTHER" id="PTHR30154:SF54">
    <property type="entry name" value="POSSIBLE TRANSCRIPTIONAL REGULATORY PROTEIN (PROBABLY LRP_ASNC-FAMILY)"/>
    <property type="match status" value="1"/>
</dbReference>
<reference evidence="6" key="1">
    <citation type="journal article" date="2019" name="Int. J. Syst. Evol. Microbiol.">
        <title>The Global Catalogue of Microorganisms (GCM) 10K type strain sequencing project: providing services to taxonomists for standard genome sequencing and annotation.</title>
        <authorList>
            <consortium name="The Broad Institute Genomics Platform"/>
            <consortium name="The Broad Institute Genome Sequencing Center for Infectious Disease"/>
            <person name="Wu L."/>
            <person name="Ma J."/>
        </authorList>
    </citation>
    <scope>NUCLEOTIDE SEQUENCE [LARGE SCALE GENOMIC DNA]</scope>
    <source>
        <strain evidence="6">JCM 6835</strain>
    </source>
</reference>
<evidence type="ECO:0000256" key="1">
    <source>
        <dbReference type="ARBA" id="ARBA00023015"/>
    </source>
</evidence>
<sequence>MDRNIDLDSIDLEILRLLQNDARITNRELANLVGVAPSTCLGRVSRLRSAGVIERYMMHVRAAAVGRPLEALLAVRIHPHRQPLVDSFVEHVLAQPETRMLYHLTGPDDYIIHVAAADALDLQRFILNELTARAEVTLVHTNLIFCQWHGQPLLPPRADMSRLATDKHRRSPTSTNAK</sequence>
<dbReference type="SMART" id="SM00344">
    <property type="entry name" value="HTH_ASNC"/>
    <property type="match status" value="1"/>
</dbReference>
<feature type="domain" description="HTH asnC-type" evidence="4">
    <location>
        <begin position="7"/>
        <end position="68"/>
    </location>
</feature>
<dbReference type="RefSeq" id="WP_346158066.1">
    <property type="nucleotide sequence ID" value="NZ_BAAATE010000071.1"/>
</dbReference>
<proteinExistence type="predicted"/>
<dbReference type="InterPro" id="IPR011991">
    <property type="entry name" value="ArsR-like_HTH"/>
</dbReference>
<keyword evidence="1" id="KW-0805">Transcription regulation</keyword>
<dbReference type="Proteomes" id="UP001501666">
    <property type="component" value="Unassembled WGS sequence"/>
</dbReference>
<name>A0ABP6FW83_9ACTN</name>
<dbReference type="CDD" id="cd00090">
    <property type="entry name" value="HTH_ARSR"/>
    <property type="match status" value="1"/>
</dbReference>
<dbReference type="InterPro" id="IPR011008">
    <property type="entry name" value="Dimeric_a/b-barrel"/>
</dbReference>
<keyword evidence="2" id="KW-0238">DNA-binding</keyword>
<dbReference type="InterPro" id="IPR019887">
    <property type="entry name" value="Tscrpt_reg_AsnC/Lrp_C"/>
</dbReference>
<dbReference type="PROSITE" id="PS50956">
    <property type="entry name" value="HTH_ASNC_2"/>
    <property type="match status" value="1"/>
</dbReference>
<dbReference type="Pfam" id="PF13412">
    <property type="entry name" value="HTH_24"/>
    <property type="match status" value="1"/>
</dbReference>
<evidence type="ECO:0000313" key="5">
    <source>
        <dbReference type="EMBL" id="GAA2701737.1"/>
    </source>
</evidence>
<dbReference type="SUPFAM" id="SSF54909">
    <property type="entry name" value="Dimeric alpha+beta barrel"/>
    <property type="match status" value="1"/>
</dbReference>
<gene>
    <name evidence="5" type="ORF">GCM10010412_099600</name>
</gene>
<dbReference type="Gene3D" id="3.30.70.920">
    <property type="match status" value="1"/>
</dbReference>
<keyword evidence="6" id="KW-1185">Reference proteome</keyword>
<dbReference type="InterPro" id="IPR019888">
    <property type="entry name" value="Tscrpt_reg_AsnC-like"/>
</dbReference>
<dbReference type="InterPro" id="IPR036388">
    <property type="entry name" value="WH-like_DNA-bd_sf"/>
</dbReference>
<evidence type="ECO:0000259" key="4">
    <source>
        <dbReference type="PROSITE" id="PS50956"/>
    </source>
</evidence>
<comment type="caution">
    <text evidence="5">The sequence shown here is derived from an EMBL/GenBank/DDBJ whole genome shotgun (WGS) entry which is preliminary data.</text>
</comment>
<evidence type="ECO:0000313" key="6">
    <source>
        <dbReference type="Proteomes" id="UP001501666"/>
    </source>
</evidence>
<keyword evidence="3" id="KW-0804">Transcription</keyword>
<organism evidence="5 6">
    <name type="scientific">Nonomuraea recticatena</name>
    <dbReference type="NCBI Taxonomy" id="46178"/>
    <lineage>
        <taxon>Bacteria</taxon>
        <taxon>Bacillati</taxon>
        <taxon>Actinomycetota</taxon>
        <taxon>Actinomycetes</taxon>
        <taxon>Streptosporangiales</taxon>
        <taxon>Streptosporangiaceae</taxon>
        <taxon>Nonomuraea</taxon>
    </lineage>
</organism>
<evidence type="ECO:0000256" key="3">
    <source>
        <dbReference type="ARBA" id="ARBA00023163"/>
    </source>
</evidence>
<evidence type="ECO:0000256" key="2">
    <source>
        <dbReference type="ARBA" id="ARBA00023125"/>
    </source>
</evidence>
<dbReference type="Gene3D" id="1.10.10.10">
    <property type="entry name" value="Winged helix-like DNA-binding domain superfamily/Winged helix DNA-binding domain"/>
    <property type="match status" value="1"/>
</dbReference>
<dbReference type="InterPro" id="IPR036390">
    <property type="entry name" value="WH_DNA-bd_sf"/>
</dbReference>
<dbReference type="Pfam" id="PF01037">
    <property type="entry name" value="AsnC_trans_reg"/>
    <property type="match status" value="1"/>
</dbReference>
<dbReference type="PRINTS" id="PR00033">
    <property type="entry name" value="HTHASNC"/>
</dbReference>
<accession>A0ABP6FW83</accession>
<dbReference type="InterPro" id="IPR000485">
    <property type="entry name" value="AsnC-type_HTH_dom"/>
</dbReference>
<dbReference type="EMBL" id="BAAATE010000071">
    <property type="protein sequence ID" value="GAA2701737.1"/>
    <property type="molecule type" value="Genomic_DNA"/>
</dbReference>
<protein>
    <submittedName>
        <fullName evidence="5">Lrp/AsnC family transcriptional regulator</fullName>
    </submittedName>
</protein>
<dbReference type="PANTHER" id="PTHR30154">
    <property type="entry name" value="LEUCINE-RESPONSIVE REGULATORY PROTEIN"/>
    <property type="match status" value="1"/>
</dbReference>